<comment type="subunit">
    <text evidence="9">Monomer.</text>
</comment>
<keyword evidence="3 9" id="KW-0547">Nucleotide-binding</keyword>
<dbReference type="HOGENOM" id="CLU_001493_0_2_14"/>
<dbReference type="FunFam" id="3.40.50.620:FF:000020">
    <property type="entry name" value="Valine--tRNA ligase, mitochondrial"/>
    <property type="match status" value="1"/>
</dbReference>
<accession>A0A0A8E7E8</accession>
<keyword evidence="1 9" id="KW-0963">Cytoplasm</keyword>
<evidence type="ECO:0000313" key="12">
    <source>
        <dbReference type="EMBL" id="AJC50140.1"/>
    </source>
</evidence>
<keyword evidence="5 9" id="KW-0648">Protein biosynthesis</keyword>
<dbReference type="GO" id="GO:0006438">
    <property type="term" value="P:valyl-tRNA aminoacylation"/>
    <property type="evidence" value="ECO:0007669"/>
    <property type="project" value="UniProtKB-UniRule"/>
</dbReference>
<feature type="coiled-coil region" evidence="9">
    <location>
        <begin position="767"/>
        <end position="822"/>
    </location>
</feature>
<evidence type="ECO:0000256" key="7">
    <source>
        <dbReference type="ARBA" id="ARBA00023146"/>
    </source>
</evidence>
<dbReference type="InterPro" id="IPR013155">
    <property type="entry name" value="M/V/L/I-tRNA-synth_anticd-bd"/>
</dbReference>
<dbReference type="SUPFAM" id="SSF52374">
    <property type="entry name" value="Nucleotidylyl transferase"/>
    <property type="match status" value="1"/>
</dbReference>
<comment type="similarity">
    <text evidence="9">Belongs to the class-I aminoacyl-tRNA synthetase family. ValS type 1 subfamily.</text>
</comment>
<dbReference type="HAMAP" id="MF_02004">
    <property type="entry name" value="Val_tRNA_synth_type1"/>
    <property type="match status" value="1"/>
</dbReference>
<dbReference type="KEGG" id="mfq:MYF_03330"/>
<dbReference type="Gene3D" id="1.10.730.10">
    <property type="entry name" value="Isoleucyl-tRNA Synthetase, Domain 1"/>
    <property type="match status" value="1"/>
</dbReference>
<protein>
    <recommendedName>
        <fullName evidence="9">Valine--tRNA ligase</fullName>
        <ecNumber evidence="9">6.1.1.9</ecNumber>
    </recommendedName>
    <alternativeName>
        <fullName evidence="9">Valyl-tRNA synthetase</fullName>
        <shortName evidence="9">ValRS</shortName>
    </alternativeName>
</protein>
<proteinExistence type="inferred from homology"/>
<organism evidence="12 13">
    <name type="scientific">Mesomycoplasma flocculare ATCC 27399</name>
    <dbReference type="NCBI Taxonomy" id="743971"/>
    <lineage>
        <taxon>Bacteria</taxon>
        <taxon>Bacillati</taxon>
        <taxon>Mycoplasmatota</taxon>
        <taxon>Mycoplasmoidales</taxon>
        <taxon>Metamycoplasmataceae</taxon>
        <taxon>Mesomycoplasma</taxon>
    </lineage>
</organism>
<dbReference type="InterPro" id="IPR037118">
    <property type="entry name" value="Val-tRNA_synth_C_sf"/>
</dbReference>
<dbReference type="GO" id="GO:0002161">
    <property type="term" value="F:aminoacyl-tRNA deacylase activity"/>
    <property type="evidence" value="ECO:0007669"/>
    <property type="project" value="InterPro"/>
</dbReference>
<keyword evidence="6 9" id="KW-0175">Coiled coil</keyword>
<name>A0A0A8E7E8_MESFC</name>
<evidence type="ECO:0000256" key="1">
    <source>
        <dbReference type="ARBA" id="ARBA00022490"/>
    </source>
</evidence>
<evidence type="ECO:0000256" key="9">
    <source>
        <dbReference type="HAMAP-Rule" id="MF_02004"/>
    </source>
</evidence>
<comment type="function">
    <text evidence="9">Catalyzes the attachment of valine to tRNA(Val). As ValRS can inadvertently accommodate and process structurally similar amino acids such as threonine, to avoid such errors, it has a 'posttransfer' editing activity that hydrolyzes mischarged Thr-tRNA(Val) in a tRNA-dependent manner.</text>
</comment>
<dbReference type="GO" id="GO:0005829">
    <property type="term" value="C:cytosol"/>
    <property type="evidence" value="ECO:0007669"/>
    <property type="project" value="TreeGrafter"/>
</dbReference>
<evidence type="ECO:0000256" key="5">
    <source>
        <dbReference type="ARBA" id="ARBA00022917"/>
    </source>
</evidence>
<comment type="catalytic activity">
    <reaction evidence="8 9">
        <text>tRNA(Val) + L-valine + ATP = L-valyl-tRNA(Val) + AMP + diphosphate</text>
        <dbReference type="Rhea" id="RHEA:10704"/>
        <dbReference type="Rhea" id="RHEA-COMP:9672"/>
        <dbReference type="Rhea" id="RHEA-COMP:9708"/>
        <dbReference type="ChEBI" id="CHEBI:30616"/>
        <dbReference type="ChEBI" id="CHEBI:33019"/>
        <dbReference type="ChEBI" id="CHEBI:57762"/>
        <dbReference type="ChEBI" id="CHEBI:78442"/>
        <dbReference type="ChEBI" id="CHEBI:78537"/>
        <dbReference type="ChEBI" id="CHEBI:456215"/>
        <dbReference type="EC" id="6.1.1.9"/>
    </reaction>
</comment>
<evidence type="ECO:0000256" key="8">
    <source>
        <dbReference type="ARBA" id="ARBA00047552"/>
    </source>
</evidence>
<dbReference type="RefSeq" id="WP_002557484.1">
    <property type="nucleotide sequence ID" value="NZ_CP007585.1"/>
</dbReference>
<comment type="subcellular location">
    <subcellularLocation>
        <location evidence="9">Cytoplasm</location>
    </subcellularLocation>
</comment>
<gene>
    <name evidence="9 12" type="primary">valS</name>
    <name evidence="12" type="ORF">MYF_03330</name>
</gene>
<evidence type="ECO:0000313" key="13">
    <source>
        <dbReference type="Proteomes" id="UP000031129"/>
    </source>
</evidence>
<feature type="short sequence motif" description="'KMSKS' region" evidence="9">
    <location>
        <begin position="511"/>
        <end position="515"/>
    </location>
</feature>
<dbReference type="PANTHER" id="PTHR11946:SF93">
    <property type="entry name" value="VALINE--TRNA LIGASE, CHLOROPLASTIC_MITOCHONDRIAL 2"/>
    <property type="match status" value="1"/>
</dbReference>
<dbReference type="EMBL" id="CP007585">
    <property type="protein sequence ID" value="AJC50140.1"/>
    <property type="molecule type" value="Genomic_DNA"/>
</dbReference>
<keyword evidence="13" id="KW-1185">Reference proteome</keyword>
<dbReference type="GO" id="GO:0004832">
    <property type="term" value="F:valine-tRNA ligase activity"/>
    <property type="evidence" value="ECO:0007669"/>
    <property type="project" value="UniProtKB-UniRule"/>
</dbReference>
<dbReference type="CDD" id="cd00817">
    <property type="entry name" value="ValRS_core"/>
    <property type="match status" value="1"/>
</dbReference>
<dbReference type="InterPro" id="IPR002300">
    <property type="entry name" value="aa-tRNA-synth_Ia"/>
</dbReference>
<dbReference type="EC" id="6.1.1.9" evidence="9"/>
<dbReference type="InterPro" id="IPR010978">
    <property type="entry name" value="tRNA-bd_arm"/>
</dbReference>
<dbReference type="SUPFAM" id="SSF50677">
    <property type="entry name" value="ValRS/IleRS/LeuRS editing domain"/>
    <property type="match status" value="1"/>
</dbReference>
<dbReference type="Gene3D" id="3.40.50.620">
    <property type="entry name" value="HUPs"/>
    <property type="match status" value="2"/>
</dbReference>
<evidence type="ECO:0000256" key="6">
    <source>
        <dbReference type="ARBA" id="ARBA00023054"/>
    </source>
</evidence>
<dbReference type="PROSITE" id="PS00178">
    <property type="entry name" value="AA_TRNA_LIGASE_I"/>
    <property type="match status" value="1"/>
</dbReference>
<evidence type="ECO:0000256" key="2">
    <source>
        <dbReference type="ARBA" id="ARBA00022598"/>
    </source>
</evidence>
<feature type="domain" description="Aminoacyl-tRNA synthetase class Ia" evidence="10">
    <location>
        <begin position="14"/>
        <end position="421"/>
    </location>
</feature>
<dbReference type="SUPFAM" id="SSF47323">
    <property type="entry name" value="Anticodon-binding domain of a subclass of class I aminoacyl-tRNA synthetases"/>
    <property type="match status" value="1"/>
</dbReference>
<dbReference type="InterPro" id="IPR009008">
    <property type="entry name" value="Val/Leu/Ile-tRNA-synth_edit"/>
</dbReference>
<dbReference type="NCBIfam" id="NF004349">
    <property type="entry name" value="PRK05729.1"/>
    <property type="match status" value="1"/>
</dbReference>
<dbReference type="Proteomes" id="UP000031129">
    <property type="component" value="Chromosome"/>
</dbReference>
<dbReference type="Pfam" id="PF08264">
    <property type="entry name" value="Anticodon_1"/>
    <property type="match status" value="1"/>
</dbReference>
<comment type="domain">
    <text evidence="9">ValRS has two distinct active sites: one for aminoacylation and one for editing. The misactivated threonine is translocated from the active site to the editing site.</text>
</comment>
<keyword evidence="2 9" id="KW-0436">Ligase</keyword>
<evidence type="ECO:0000256" key="4">
    <source>
        <dbReference type="ARBA" id="ARBA00022840"/>
    </source>
</evidence>
<feature type="domain" description="Methionyl/Valyl/Leucyl/Isoleucyl-tRNA synthetase anticodon-binding" evidence="11">
    <location>
        <begin position="586"/>
        <end position="712"/>
    </location>
</feature>
<dbReference type="InterPro" id="IPR001412">
    <property type="entry name" value="aa-tRNA-synth_I_CS"/>
</dbReference>
<reference evidence="12 13" key="1">
    <citation type="journal article" date="2015" name="Genome Announc.">
        <title>Complete Genome Sequence of Mycoplasma flocculare Strain Ms42T (ATCC 27399T).</title>
        <authorList>
            <person name="Calcutt M.J."/>
            <person name="Foecking M.F."/>
            <person name="Heidari M.B."/>
            <person name="McIntosh M.A."/>
        </authorList>
    </citation>
    <scope>NUCLEOTIDE SEQUENCE [LARGE SCALE GENOMIC DNA]</scope>
    <source>
        <strain evidence="13">ATCC 27399</strain>
    </source>
</reference>
<dbReference type="STRING" id="743971.MYF_03330"/>
<dbReference type="NCBIfam" id="TIGR00422">
    <property type="entry name" value="valS"/>
    <property type="match status" value="1"/>
</dbReference>
<sequence length="823" mass="97064">MKNKYDFKIVENNRYEKWQKKGFFIAPKNAKKPFSIITPPPNVTGQLHLGHSWNAFIQDSLIRFHKLKGYDTLLLPSVDHAGIATQAKVEENLAKQNLSKFDLGREKFIQKCYQWKEKQYLKIKEQWYKLGICYDFSKERFTLDEKAQIAVSHFFVKLWEKNLIYRGEKAINWDIKLQTAISNIEVINKPVEQKMYYLKYFLENSHKFVIVATTRIETISSDVALAINPKDKRYSHLIGKKAINPLTKKLIEIIGDSNVSVDFGSGIMKVSAHSIIDFEIMEKHNLDAKDCIDNFGNLNENVPEFKGVNRFLARDLIAKKLEKEELLVKIETVISNVGFSQRSNEIIEILKKPQWFLKMDKLSQSLVSHLDSKDKIRFYPQNFEKNLKKWFEKIHDWTLSRQLWWGHRIPVWYKNNQFKVQINSPGPGWIQDEDVLDTWFSSGISAFAFLGWPQNYELIKSYFPTSLLVTGWDILFFWVARMYFSSLFAMGEKPFNKVLLHGLIRDEQGRKMSKSLGNGLDPMEIIEKYGSDALRQTLIFNSSPGKDIRFSLEKLNSAWNLNNKLWNIAKYIANLDNSFAKPDFIDLWMENKIHNLKHEIAKNIKKYNFSIIGTEINNFIYGEFSSRYVELIKTRKNGFYARKLLKKILIILHPFIPFLTDFLIEKIFKIELLEQKMPRIKSFKNSEQVENILEIIDSLRAQREKFQISKKLILEYCIIDKNFTKDEINIINKLTFGKWTENNELIIKTKNFKIAIKVPDNFKKEQEQRELKEIKFLKNEILRAENILSNENFLKKAPKTKVDLERSKLQKLKEKLDFYHQKK</sequence>
<comment type="domain">
    <text evidence="9">The C-terminal coiled-coil domain is crucial for aminoacylation activity.</text>
</comment>
<feature type="short sequence motif" description="'HIGH' region" evidence="9">
    <location>
        <begin position="41"/>
        <end position="51"/>
    </location>
</feature>
<dbReference type="PANTHER" id="PTHR11946">
    <property type="entry name" value="VALYL-TRNA SYNTHETASES"/>
    <property type="match status" value="1"/>
</dbReference>
<dbReference type="OrthoDB" id="9810365at2"/>
<dbReference type="GO" id="GO:0005524">
    <property type="term" value="F:ATP binding"/>
    <property type="evidence" value="ECO:0007669"/>
    <property type="project" value="UniProtKB-UniRule"/>
</dbReference>
<dbReference type="Gene3D" id="1.10.287.380">
    <property type="entry name" value="Valyl-tRNA synthetase, C-terminal domain"/>
    <property type="match status" value="1"/>
</dbReference>
<feature type="domain" description="Aminoacyl-tRNA synthetase class Ia" evidence="10">
    <location>
        <begin position="430"/>
        <end position="551"/>
    </location>
</feature>
<keyword evidence="4 9" id="KW-0067">ATP-binding</keyword>
<feature type="binding site" evidence="9">
    <location>
        <position position="514"/>
    </location>
    <ligand>
        <name>ATP</name>
        <dbReference type="ChEBI" id="CHEBI:30616"/>
    </ligand>
</feature>
<keyword evidence="7 9" id="KW-0030">Aminoacyl-tRNA synthetase</keyword>
<dbReference type="PRINTS" id="PR00986">
    <property type="entry name" value="TRNASYNTHVAL"/>
</dbReference>
<dbReference type="InterPro" id="IPR014729">
    <property type="entry name" value="Rossmann-like_a/b/a_fold"/>
</dbReference>
<dbReference type="Pfam" id="PF00133">
    <property type="entry name" value="tRNA-synt_1"/>
    <property type="match status" value="2"/>
</dbReference>
<evidence type="ECO:0000256" key="3">
    <source>
        <dbReference type="ARBA" id="ARBA00022741"/>
    </source>
</evidence>
<evidence type="ECO:0000259" key="10">
    <source>
        <dbReference type="Pfam" id="PF00133"/>
    </source>
</evidence>
<evidence type="ECO:0000259" key="11">
    <source>
        <dbReference type="Pfam" id="PF08264"/>
    </source>
</evidence>
<dbReference type="InterPro" id="IPR002303">
    <property type="entry name" value="Valyl-tRNA_ligase"/>
</dbReference>
<dbReference type="InterPro" id="IPR009080">
    <property type="entry name" value="tRNAsynth_Ia_anticodon-bd"/>
</dbReference>
<dbReference type="AlphaFoldDB" id="A0A0A8E7E8"/>
<dbReference type="SUPFAM" id="SSF46589">
    <property type="entry name" value="tRNA-binding arm"/>
    <property type="match status" value="1"/>
</dbReference>